<accession>A0ABN9L7G5</accession>
<feature type="compositionally biased region" description="Basic and acidic residues" evidence="1">
    <location>
        <begin position="333"/>
        <end position="346"/>
    </location>
</feature>
<dbReference type="PANTHER" id="PTHR48195">
    <property type="entry name" value="FRIEND VIRUS SUSCEPTIBILITY PROTEIN 1"/>
    <property type="match status" value="1"/>
</dbReference>
<reference evidence="2" key="1">
    <citation type="submission" date="2023-07" db="EMBL/GenBank/DDBJ databases">
        <authorList>
            <person name="Stuckert A."/>
        </authorList>
    </citation>
    <scope>NUCLEOTIDE SEQUENCE</scope>
</reference>
<protein>
    <submittedName>
        <fullName evidence="2">Uncharacterized protein</fullName>
    </submittedName>
</protein>
<feature type="region of interest" description="Disordered" evidence="1">
    <location>
        <begin position="330"/>
        <end position="353"/>
    </location>
</feature>
<name>A0ABN9L7G5_9NEOB</name>
<dbReference type="InterPro" id="IPR053270">
    <property type="entry name" value="Fv1_restriction_factor"/>
</dbReference>
<evidence type="ECO:0000313" key="3">
    <source>
        <dbReference type="Proteomes" id="UP001176940"/>
    </source>
</evidence>
<comment type="caution">
    <text evidence="2">The sequence shown here is derived from an EMBL/GenBank/DDBJ whole genome shotgun (WGS) entry which is preliminary data.</text>
</comment>
<dbReference type="PANTHER" id="PTHR48195:SF1">
    <property type="entry name" value="RIKEN CDNA 2410002F23 GENE"/>
    <property type="match status" value="1"/>
</dbReference>
<proteinExistence type="predicted"/>
<dbReference type="Proteomes" id="UP001176940">
    <property type="component" value="Unassembled WGS sequence"/>
</dbReference>
<evidence type="ECO:0000313" key="2">
    <source>
        <dbReference type="EMBL" id="CAJ0933902.1"/>
    </source>
</evidence>
<organism evidence="2 3">
    <name type="scientific">Ranitomeya imitator</name>
    <name type="common">mimic poison frog</name>
    <dbReference type="NCBI Taxonomy" id="111125"/>
    <lineage>
        <taxon>Eukaryota</taxon>
        <taxon>Metazoa</taxon>
        <taxon>Chordata</taxon>
        <taxon>Craniata</taxon>
        <taxon>Vertebrata</taxon>
        <taxon>Euteleostomi</taxon>
        <taxon>Amphibia</taxon>
        <taxon>Batrachia</taxon>
        <taxon>Anura</taxon>
        <taxon>Neobatrachia</taxon>
        <taxon>Hyloidea</taxon>
        <taxon>Dendrobatidae</taxon>
        <taxon>Dendrobatinae</taxon>
        <taxon>Ranitomeya</taxon>
    </lineage>
</organism>
<evidence type="ECO:0000256" key="1">
    <source>
        <dbReference type="SAM" id="MobiDB-lite"/>
    </source>
</evidence>
<dbReference type="EMBL" id="CAUEEQ010009905">
    <property type="protein sequence ID" value="CAJ0933902.1"/>
    <property type="molecule type" value="Genomic_DNA"/>
</dbReference>
<keyword evidence="3" id="KW-1185">Reference proteome</keyword>
<gene>
    <name evidence="2" type="ORF">RIMI_LOCUS5703252</name>
</gene>
<sequence>MIAHEKGSDLLEWDGSENEVELHARPIVVTKTRREVTQRRGDRMDAGDAAVGTQVTMTEETRHYTAGELTELATRYRQQAGENLLTWIFRLWDNGANTIFLNYQEGIGIVSICIDPMVRLKMRRARDSAENFSLLHLVRDSVAQVYDSTIELIPQTRWESLADRVQRLKEIACIGGITRNPLPDMSDHFAVVEDWKGPDAAVMTVMMKNKFIEGAPAADKSPLFTMFNELMGNSTNVYTACSLISQLSALEKSKVSRNCTVDRVDQERRKGDNARVRKSRKELFCDQIASEVPFQEIDGISTCDLFRRWQDLKRKGTLKIARHRRVGTNEIGGWKDRGGTPDDKAHTVPTPFNPPITCPYSVMD</sequence>